<dbReference type="Proteomes" id="UP001066276">
    <property type="component" value="Chromosome 4_1"/>
</dbReference>
<organism evidence="2 3">
    <name type="scientific">Pleurodeles waltl</name>
    <name type="common">Iberian ribbed newt</name>
    <dbReference type="NCBI Taxonomy" id="8319"/>
    <lineage>
        <taxon>Eukaryota</taxon>
        <taxon>Metazoa</taxon>
        <taxon>Chordata</taxon>
        <taxon>Craniata</taxon>
        <taxon>Vertebrata</taxon>
        <taxon>Euteleostomi</taxon>
        <taxon>Amphibia</taxon>
        <taxon>Batrachia</taxon>
        <taxon>Caudata</taxon>
        <taxon>Salamandroidea</taxon>
        <taxon>Salamandridae</taxon>
        <taxon>Pleurodelinae</taxon>
        <taxon>Pleurodeles</taxon>
    </lineage>
</organism>
<sequence>MPGPRPVAAAGLQLSSRPVAHGSHELRRRQQTATGTWRSAMTVFTNLQARAGPATNQHFRTRCRATGLAEMVTMLQSDVTLLIIRTSAPGSLSHHGIGCSRPGSSGSTDLMRAGGSEPQFMDGP</sequence>
<comment type="caution">
    <text evidence="2">The sequence shown here is derived from an EMBL/GenBank/DDBJ whole genome shotgun (WGS) entry which is preliminary data.</text>
</comment>
<protein>
    <submittedName>
        <fullName evidence="2">Uncharacterized protein</fullName>
    </submittedName>
</protein>
<dbReference type="EMBL" id="JANPWB010000007">
    <property type="protein sequence ID" value="KAJ1168878.1"/>
    <property type="molecule type" value="Genomic_DNA"/>
</dbReference>
<accession>A0AAV7SY96</accession>
<evidence type="ECO:0000313" key="3">
    <source>
        <dbReference type="Proteomes" id="UP001066276"/>
    </source>
</evidence>
<name>A0AAV7SY96_PLEWA</name>
<proteinExistence type="predicted"/>
<dbReference type="AlphaFoldDB" id="A0AAV7SY96"/>
<evidence type="ECO:0000313" key="2">
    <source>
        <dbReference type="EMBL" id="KAJ1168878.1"/>
    </source>
</evidence>
<reference evidence="2" key="1">
    <citation type="journal article" date="2022" name="bioRxiv">
        <title>Sequencing and chromosome-scale assembly of the giantPleurodeles waltlgenome.</title>
        <authorList>
            <person name="Brown T."/>
            <person name="Elewa A."/>
            <person name="Iarovenko S."/>
            <person name="Subramanian E."/>
            <person name="Araus A.J."/>
            <person name="Petzold A."/>
            <person name="Susuki M."/>
            <person name="Suzuki K.-i.T."/>
            <person name="Hayashi T."/>
            <person name="Toyoda A."/>
            <person name="Oliveira C."/>
            <person name="Osipova E."/>
            <person name="Leigh N.D."/>
            <person name="Simon A."/>
            <person name="Yun M.H."/>
        </authorList>
    </citation>
    <scope>NUCLEOTIDE SEQUENCE</scope>
    <source>
        <strain evidence="2">20211129_DDA</strain>
        <tissue evidence="2">Liver</tissue>
    </source>
</reference>
<evidence type="ECO:0000256" key="1">
    <source>
        <dbReference type="SAM" id="MobiDB-lite"/>
    </source>
</evidence>
<feature type="region of interest" description="Disordered" evidence="1">
    <location>
        <begin position="90"/>
        <end position="124"/>
    </location>
</feature>
<keyword evidence="3" id="KW-1185">Reference proteome</keyword>
<gene>
    <name evidence="2" type="ORF">NDU88_000790</name>
</gene>